<dbReference type="GO" id="GO:0006744">
    <property type="term" value="P:ubiquinone biosynthetic process"/>
    <property type="evidence" value="ECO:0007669"/>
    <property type="project" value="UniProtKB-UniRule"/>
</dbReference>
<reference evidence="3" key="2">
    <citation type="submission" date="2022-11" db="EMBL/GenBank/DDBJ databases">
        <title>Role of the vibriolysin VemA secreted by the emergent pathogen Vibrio europaeus in the colonization of Manila clam mucus.</title>
        <authorList>
            <person name="Martinez C."/>
            <person name="Rodriguez S."/>
            <person name="Vences A."/>
            <person name="Barja J.L."/>
            <person name="Toranzo A.E."/>
            <person name="Dubert J."/>
        </authorList>
    </citation>
    <scope>NUCLEOTIDE SEQUENCE</scope>
    <source>
        <strain evidence="3">3454</strain>
    </source>
</reference>
<comment type="function">
    <text evidence="1">Required for O(2)-independent ubiquinone (coenzyme Q) biosynthesis. Likely functions as an accessory factor.</text>
</comment>
<dbReference type="PIRSF" id="PIRSF025550">
    <property type="entry name" value="UCP025550_lpd_carrier"/>
    <property type="match status" value="1"/>
</dbReference>
<dbReference type="EMBL" id="LUAX01000001">
    <property type="protein sequence ID" value="OAN01344.1"/>
    <property type="molecule type" value="Genomic_DNA"/>
</dbReference>
<evidence type="ECO:0000313" key="6">
    <source>
        <dbReference type="Proteomes" id="UP001150001"/>
    </source>
</evidence>
<dbReference type="Proteomes" id="UP001150001">
    <property type="component" value="Unassembled WGS sequence"/>
</dbReference>
<dbReference type="EMBL" id="JAPFIT010000017">
    <property type="protein sequence ID" value="MDC5741113.1"/>
    <property type="molecule type" value="Genomic_DNA"/>
</dbReference>
<dbReference type="OrthoDB" id="5292463at2"/>
<feature type="domain" description="SCP2" evidence="2">
    <location>
        <begin position="42"/>
        <end position="134"/>
    </location>
</feature>
<evidence type="ECO:0000256" key="1">
    <source>
        <dbReference type="HAMAP-Rule" id="MF_02231"/>
    </source>
</evidence>
<dbReference type="InterPro" id="IPR016830">
    <property type="entry name" value="UbiT"/>
</dbReference>
<dbReference type="InterPro" id="IPR003033">
    <property type="entry name" value="SCP2_sterol-bd_dom"/>
</dbReference>
<dbReference type="SUPFAM" id="SSF55718">
    <property type="entry name" value="SCP-like"/>
    <property type="match status" value="1"/>
</dbReference>
<evidence type="ECO:0000313" key="4">
    <source>
        <dbReference type="EMBL" id="OAN01344.1"/>
    </source>
</evidence>
<dbReference type="GeneID" id="78075950"/>
<organism evidence="4 5">
    <name type="scientific">Vibrio europaeus</name>
    <dbReference type="NCBI Taxonomy" id="300876"/>
    <lineage>
        <taxon>Bacteria</taxon>
        <taxon>Pseudomonadati</taxon>
        <taxon>Pseudomonadota</taxon>
        <taxon>Gammaproteobacteria</taxon>
        <taxon>Vibrionales</taxon>
        <taxon>Vibrionaceae</taxon>
        <taxon>Vibrio</taxon>
        <taxon>Vibrio oreintalis group</taxon>
    </lineage>
</organism>
<dbReference type="PANTHER" id="PTHR10094">
    <property type="entry name" value="STEROL CARRIER PROTEIN 2 SCP-2 FAMILY PROTEIN"/>
    <property type="match status" value="1"/>
</dbReference>
<evidence type="ECO:0000259" key="2">
    <source>
        <dbReference type="Pfam" id="PF02036"/>
    </source>
</evidence>
<evidence type="ECO:0000313" key="5">
    <source>
        <dbReference type="Proteomes" id="UP000094761"/>
    </source>
</evidence>
<name>A0A178JGQ5_9VIBR</name>
<dbReference type="RefSeq" id="WP_069667163.1">
    <property type="nucleotide sequence ID" value="NZ_JAPFIM010000014.1"/>
</dbReference>
<comment type="similarity">
    <text evidence="1">Belongs to the UbiT family.</text>
</comment>
<dbReference type="InterPro" id="IPR036527">
    <property type="entry name" value="SCP2_sterol-bd_dom_sf"/>
</dbReference>
<sequence>MINKIRTQLVQNAASILRSPVHFLPQTVQKKVLLEGLKTVFKEALEDGDFEFLEDKWLKVEVKDLQLSWLISYQDEQIVVAGKPVKEDVLFSGNLNDLVLIAGRKEDPDTLFFQRRLTIEGDTELGLEVKNLMDSVELESLPKPLQTLLNQLADFVQKGLQSSATHNEVVNAYSN</sequence>
<gene>
    <name evidence="1" type="primary">ubiT</name>
    <name evidence="4" type="ORF">AZ468_09615</name>
    <name evidence="3" type="ORF">OPW20_13625</name>
</gene>
<dbReference type="Pfam" id="PF02036">
    <property type="entry name" value="SCP2"/>
    <property type="match status" value="1"/>
</dbReference>
<comment type="pathway">
    <text evidence="1">Cofactor biosynthesis; ubiquinone biosynthesis.</text>
</comment>
<keyword evidence="6" id="KW-1185">Reference proteome</keyword>
<dbReference type="HAMAP" id="MF_02231">
    <property type="entry name" value="UbiT"/>
    <property type="match status" value="1"/>
</dbReference>
<dbReference type="GO" id="GO:0005829">
    <property type="term" value="C:cytosol"/>
    <property type="evidence" value="ECO:0007669"/>
    <property type="project" value="TreeGrafter"/>
</dbReference>
<evidence type="ECO:0000313" key="3">
    <source>
        <dbReference type="EMBL" id="MDC5741113.1"/>
    </source>
</evidence>
<dbReference type="Gene3D" id="3.30.1050.10">
    <property type="entry name" value="SCP2 sterol-binding domain"/>
    <property type="match status" value="1"/>
</dbReference>
<reference evidence="4 5" key="1">
    <citation type="submission" date="2016-03" db="EMBL/GenBank/DDBJ databases">
        <title>Draft genome sequence of the Vibrio tubiashii subs. europaeus.</title>
        <authorList>
            <person name="Spinard E."/>
            <person name="Dubert J."/>
            <person name="Nelson D.R."/>
            <person name="Barja J.L."/>
        </authorList>
    </citation>
    <scope>NUCLEOTIDE SEQUENCE [LARGE SCALE GENOMIC DNA]</scope>
    <source>
        <strain evidence="5">PP-638</strain>
        <strain evidence="4">PP2-638</strain>
    </source>
</reference>
<dbReference type="UniPathway" id="UPA00232"/>
<comment type="caution">
    <text evidence="4">The sequence shown here is derived from an EMBL/GenBank/DDBJ whole genome shotgun (WGS) entry which is preliminary data.</text>
</comment>
<accession>A0A178JGQ5</accession>
<dbReference type="Proteomes" id="UP000094761">
    <property type="component" value="Unassembled WGS sequence"/>
</dbReference>
<dbReference type="PANTHER" id="PTHR10094:SF25">
    <property type="entry name" value="SCP2 STEROL-BINDING DOMAIN-CONTAINING PROTEIN 1"/>
    <property type="match status" value="1"/>
</dbReference>
<dbReference type="AlphaFoldDB" id="A0A178JGQ5"/>
<proteinExistence type="inferred from homology"/>
<keyword evidence="1" id="KW-0831">Ubiquinone biosynthesis</keyword>
<protein>
    <recommendedName>
        <fullName evidence="1">Ubiquinone biosynthesis accessory factor UbiT</fullName>
    </recommendedName>
</protein>